<organism evidence="2 3">
    <name type="scientific">Colletotrichum zoysiae</name>
    <dbReference type="NCBI Taxonomy" id="1216348"/>
    <lineage>
        <taxon>Eukaryota</taxon>
        <taxon>Fungi</taxon>
        <taxon>Dikarya</taxon>
        <taxon>Ascomycota</taxon>
        <taxon>Pezizomycotina</taxon>
        <taxon>Sordariomycetes</taxon>
        <taxon>Hypocreomycetidae</taxon>
        <taxon>Glomerellales</taxon>
        <taxon>Glomerellaceae</taxon>
        <taxon>Colletotrichum</taxon>
        <taxon>Colletotrichum graminicola species complex</taxon>
    </lineage>
</organism>
<proteinExistence type="predicted"/>
<dbReference type="Proteomes" id="UP001232148">
    <property type="component" value="Unassembled WGS sequence"/>
</dbReference>
<keyword evidence="3" id="KW-1185">Reference proteome</keyword>
<feature type="region of interest" description="Disordered" evidence="1">
    <location>
        <begin position="135"/>
        <end position="171"/>
    </location>
</feature>
<evidence type="ECO:0000313" key="2">
    <source>
        <dbReference type="EMBL" id="KAK2024093.1"/>
    </source>
</evidence>
<comment type="caution">
    <text evidence="2">The sequence shown here is derived from an EMBL/GenBank/DDBJ whole genome shotgun (WGS) entry which is preliminary data.</text>
</comment>
<accession>A0AAD9H8E2</accession>
<sequence length="285" mass="31090">MALTGQVPALQTTYVHTHMHGHNYICMYMHIDIYIYSGLMGGCTCSWVLKKGRQTQLPVSARMCVYARVFQTQNCTQGFPLHDSFPALPLEFSRVSRGQQRGVVSPMKTEPPPGKRNGCFNHGILPLPNHLLGPARGSLPSSLSPTHPPPPPPARCRSRPPAQNSHTHTHIPLRLPAAGIGPLHPRGGRQAGRLQVKRAVRHGAAPPKGVFPARFCFYAATVSLPSHPAGVTQPRDIVTRISLAVTVRNHDCAAAVDRLRACDGTFLGWRDVTRVRVVLCTAATR</sequence>
<dbReference type="AlphaFoldDB" id="A0AAD9H8E2"/>
<dbReference type="EMBL" id="MU842976">
    <property type="protein sequence ID" value="KAK2024093.1"/>
    <property type="molecule type" value="Genomic_DNA"/>
</dbReference>
<evidence type="ECO:0000313" key="3">
    <source>
        <dbReference type="Proteomes" id="UP001232148"/>
    </source>
</evidence>
<name>A0AAD9H8E2_9PEZI</name>
<evidence type="ECO:0000256" key="1">
    <source>
        <dbReference type="SAM" id="MobiDB-lite"/>
    </source>
</evidence>
<reference evidence="2" key="1">
    <citation type="submission" date="2021-06" db="EMBL/GenBank/DDBJ databases">
        <title>Comparative genomics, transcriptomics and evolutionary studies reveal genomic signatures of adaptation to plant cell wall in hemibiotrophic fungi.</title>
        <authorList>
            <consortium name="DOE Joint Genome Institute"/>
            <person name="Baroncelli R."/>
            <person name="Diaz J.F."/>
            <person name="Benocci T."/>
            <person name="Peng M."/>
            <person name="Battaglia E."/>
            <person name="Haridas S."/>
            <person name="Andreopoulos W."/>
            <person name="Labutti K."/>
            <person name="Pangilinan J."/>
            <person name="Floch G.L."/>
            <person name="Makela M.R."/>
            <person name="Henrissat B."/>
            <person name="Grigoriev I.V."/>
            <person name="Crouch J.A."/>
            <person name="De Vries R.P."/>
            <person name="Sukno S.A."/>
            <person name="Thon M.R."/>
        </authorList>
    </citation>
    <scope>NUCLEOTIDE SEQUENCE</scope>
    <source>
        <strain evidence="2">MAFF235873</strain>
    </source>
</reference>
<protein>
    <submittedName>
        <fullName evidence="2">Uncharacterized protein</fullName>
    </submittedName>
</protein>
<gene>
    <name evidence="2" type="ORF">LX32DRAFT_115654</name>
</gene>